<protein>
    <recommendedName>
        <fullName evidence="2">F-box domain-containing protein</fullName>
    </recommendedName>
</protein>
<evidence type="ECO:0000259" key="2">
    <source>
        <dbReference type="PROSITE" id="PS50181"/>
    </source>
</evidence>
<dbReference type="Pfam" id="PF00646">
    <property type="entry name" value="F-box"/>
    <property type="match status" value="1"/>
</dbReference>
<dbReference type="InterPro" id="IPR001810">
    <property type="entry name" value="F-box_dom"/>
</dbReference>
<dbReference type="InterPro" id="IPR036047">
    <property type="entry name" value="F-box-like_dom_sf"/>
</dbReference>
<sequence length="356" mass="41163">MTGQKNTKSNSSAKTSNLTPMLDNESDDDVLVDYTQDLALRSRKTSRLKRKLDRKAKKEATKPQLLSLTPELLLDILSQLKPTDIIRFQQTCKLSHAFVQHHETSLVKAVISHRYSVLSRCFPRPIQLKDVDPHHHPALLHQRRQKLLSIHRKPYSHVAHHDPALLCSCITCIMAWNNLCLIVDLAHWTATALSKRQPIPMIPRGENPPWNVELVESHAVVVRRALASPLWYALILQRHLQTTIFGIRRYATKGEVPDFELDDEDVVRETDEFCARSGSPSYEFPITRDTYYGLKTYLPNRLWDTNEGYWKYQPPDQHFRDLKWVQDMADKEREKGAQGPRDLEDKDKVAGELRVP</sequence>
<evidence type="ECO:0000313" key="3">
    <source>
        <dbReference type="EMBL" id="KAF9757059.1"/>
    </source>
</evidence>
<organism evidence="3 4">
    <name type="scientific">Bionectria ochroleuca</name>
    <name type="common">Gliocladium roseum</name>
    <dbReference type="NCBI Taxonomy" id="29856"/>
    <lineage>
        <taxon>Eukaryota</taxon>
        <taxon>Fungi</taxon>
        <taxon>Dikarya</taxon>
        <taxon>Ascomycota</taxon>
        <taxon>Pezizomycotina</taxon>
        <taxon>Sordariomycetes</taxon>
        <taxon>Hypocreomycetidae</taxon>
        <taxon>Hypocreales</taxon>
        <taxon>Bionectriaceae</taxon>
        <taxon>Clonostachys</taxon>
    </lineage>
</organism>
<accession>A0A8H7NJC2</accession>
<dbReference type="SUPFAM" id="SSF81383">
    <property type="entry name" value="F-box domain"/>
    <property type="match status" value="1"/>
</dbReference>
<gene>
    <name evidence="3" type="ORF">IM811_008003</name>
</gene>
<evidence type="ECO:0000256" key="1">
    <source>
        <dbReference type="SAM" id="MobiDB-lite"/>
    </source>
</evidence>
<name>A0A8H7NJC2_BIOOC</name>
<dbReference type="PROSITE" id="PS50181">
    <property type="entry name" value="FBOX"/>
    <property type="match status" value="1"/>
</dbReference>
<dbReference type="EMBL" id="JADCTT010000002">
    <property type="protein sequence ID" value="KAF9757059.1"/>
    <property type="molecule type" value="Genomic_DNA"/>
</dbReference>
<evidence type="ECO:0000313" key="4">
    <source>
        <dbReference type="Proteomes" id="UP000616885"/>
    </source>
</evidence>
<comment type="caution">
    <text evidence="3">The sequence shown here is derived from an EMBL/GenBank/DDBJ whole genome shotgun (WGS) entry which is preliminary data.</text>
</comment>
<feature type="region of interest" description="Disordered" evidence="1">
    <location>
        <begin position="330"/>
        <end position="356"/>
    </location>
</feature>
<feature type="domain" description="F-box" evidence="2">
    <location>
        <begin position="62"/>
        <end position="110"/>
    </location>
</feature>
<feature type="compositionally biased region" description="Low complexity" evidence="1">
    <location>
        <begin position="1"/>
        <end position="19"/>
    </location>
</feature>
<reference evidence="3" key="1">
    <citation type="submission" date="2020-10" db="EMBL/GenBank/DDBJ databases">
        <title>High-Quality Genome Resource of Clonostachys rosea strain S41 by Oxford Nanopore Long-Read Sequencing.</title>
        <authorList>
            <person name="Wang H."/>
        </authorList>
    </citation>
    <scope>NUCLEOTIDE SEQUENCE</scope>
    <source>
        <strain evidence="3">S41</strain>
    </source>
</reference>
<dbReference type="Proteomes" id="UP000616885">
    <property type="component" value="Unassembled WGS sequence"/>
</dbReference>
<proteinExistence type="predicted"/>
<feature type="region of interest" description="Disordered" evidence="1">
    <location>
        <begin position="1"/>
        <end position="25"/>
    </location>
</feature>
<dbReference type="AlphaFoldDB" id="A0A8H7NJC2"/>